<evidence type="ECO:0000313" key="10">
    <source>
        <dbReference type="Proteomes" id="UP001163046"/>
    </source>
</evidence>
<feature type="transmembrane region" description="Helical" evidence="8">
    <location>
        <begin position="296"/>
        <end position="320"/>
    </location>
</feature>
<name>A0A9X0CR02_9CNID</name>
<keyword evidence="10" id="KW-1185">Reference proteome</keyword>
<dbReference type="AlphaFoldDB" id="A0A9X0CR02"/>
<dbReference type="InterPro" id="IPR000109">
    <property type="entry name" value="POT_fam"/>
</dbReference>
<evidence type="ECO:0000256" key="1">
    <source>
        <dbReference type="ARBA" id="ARBA00004141"/>
    </source>
</evidence>
<dbReference type="GO" id="GO:0016020">
    <property type="term" value="C:membrane"/>
    <property type="evidence" value="ECO:0007669"/>
    <property type="project" value="UniProtKB-SubCell"/>
</dbReference>
<reference evidence="9" key="1">
    <citation type="submission" date="2023-01" db="EMBL/GenBank/DDBJ databases">
        <title>Genome assembly of the deep-sea coral Lophelia pertusa.</title>
        <authorList>
            <person name="Herrera S."/>
            <person name="Cordes E."/>
        </authorList>
    </citation>
    <scope>NUCLEOTIDE SEQUENCE</scope>
    <source>
        <strain evidence="9">USNM1676648</strain>
        <tissue evidence="9">Polyp</tissue>
    </source>
</reference>
<protein>
    <submittedName>
        <fullName evidence="9">Uncharacterized protein</fullName>
    </submittedName>
</protein>
<evidence type="ECO:0000256" key="6">
    <source>
        <dbReference type="ARBA" id="ARBA00023136"/>
    </source>
</evidence>
<feature type="transmembrane region" description="Helical" evidence="8">
    <location>
        <begin position="142"/>
        <end position="163"/>
    </location>
</feature>
<comment type="similarity">
    <text evidence="2">Belongs to the major facilitator superfamily. Proton-dependent oligopeptide transporter (POT/PTR) (TC 2.A.17) family.</text>
</comment>
<dbReference type="EMBL" id="MU826836">
    <property type="protein sequence ID" value="KAJ7372450.1"/>
    <property type="molecule type" value="Genomic_DNA"/>
</dbReference>
<dbReference type="OrthoDB" id="5971791at2759"/>
<dbReference type="SUPFAM" id="SSF103473">
    <property type="entry name" value="MFS general substrate transporter"/>
    <property type="match status" value="1"/>
</dbReference>
<feature type="transmembrane region" description="Helical" evidence="8">
    <location>
        <begin position="375"/>
        <end position="392"/>
    </location>
</feature>
<dbReference type="InterPro" id="IPR036259">
    <property type="entry name" value="MFS_trans_sf"/>
</dbReference>
<dbReference type="InterPro" id="IPR018456">
    <property type="entry name" value="PTR2_symporter_CS"/>
</dbReference>
<dbReference type="Proteomes" id="UP001163046">
    <property type="component" value="Unassembled WGS sequence"/>
</dbReference>
<keyword evidence="3 8" id="KW-0812">Transmembrane</keyword>
<keyword evidence="4" id="KW-0813">Transport</keyword>
<feature type="region of interest" description="Disordered" evidence="7">
    <location>
        <begin position="538"/>
        <end position="561"/>
    </location>
</feature>
<evidence type="ECO:0000256" key="2">
    <source>
        <dbReference type="ARBA" id="ARBA00005982"/>
    </source>
</evidence>
<proteinExistence type="inferred from homology"/>
<feature type="transmembrane region" description="Helical" evidence="8">
    <location>
        <begin position="77"/>
        <end position="97"/>
    </location>
</feature>
<dbReference type="GO" id="GO:0006857">
    <property type="term" value="P:oligopeptide transport"/>
    <property type="evidence" value="ECO:0007669"/>
    <property type="project" value="InterPro"/>
</dbReference>
<evidence type="ECO:0000256" key="7">
    <source>
        <dbReference type="SAM" id="MobiDB-lite"/>
    </source>
</evidence>
<dbReference type="PROSITE" id="PS01022">
    <property type="entry name" value="PTR2_1"/>
    <property type="match status" value="1"/>
</dbReference>
<comment type="subcellular location">
    <subcellularLocation>
        <location evidence="1">Membrane</location>
        <topology evidence="1">Multi-pass membrane protein</topology>
    </subcellularLocation>
</comment>
<evidence type="ECO:0000313" key="9">
    <source>
        <dbReference type="EMBL" id="KAJ7372450.1"/>
    </source>
</evidence>
<feature type="transmembrane region" description="Helical" evidence="8">
    <location>
        <begin position="37"/>
        <end position="57"/>
    </location>
</feature>
<feature type="transmembrane region" description="Helical" evidence="8">
    <location>
        <begin position="109"/>
        <end position="130"/>
    </location>
</feature>
<accession>A0A9X0CR02</accession>
<evidence type="ECO:0000256" key="3">
    <source>
        <dbReference type="ARBA" id="ARBA00022692"/>
    </source>
</evidence>
<keyword evidence="4" id="KW-0571">Peptide transport</keyword>
<evidence type="ECO:0000256" key="8">
    <source>
        <dbReference type="SAM" id="Phobius"/>
    </source>
</evidence>
<feature type="transmembrane region" description="Helical" evidence="8">
    <location>
        <begin position="332"/>
        <end position="354"/>
    </location>
</feature>
<evidence type="ECO:0000256" key="5">
    <source>
        <dbReference type="ARBA" id="ARBA00022989"/>
    </source>
</evidence>
<feature type="transmembrane region" description="Helical" evidence="8">
    <location>
        <begin position="184"/>
        <end position="203"/>
    </location>
</feature>
<feature type="transmembrane region" description="Helical" evidence="8">
    <location>
        <begin position="499"/>
        <end position="519"/>
    </location>
</feature>
<keyword evidence="5 8" id="KW-1133">Transmembrane helix</keyword>
<dbReference type="Gene3D" id="1.20.1250.20">
    <property type="entry name" value="MFS general substrate transporter like domains"/>
    <property type="match status" value="1"/>
</dbReference>
<keyword evidence="6 8" id="KW-0472">Membrane</keyword>
<dbReference type="PANTHER" id="PTHR11654">
    <property type="entry name" value="OLIGOPEPTIDE TRANSPORTER-RELATED"/>
    <property type="match status" value="1"/>
</dbReference>
<gene>
    <name evidence="9" type="ORF">OS493_018957</name>
</gene>
<feature type="compositionally biased region" description="Polar residues" evidence="7">
    <location>
        <begin position="545"/>
        <end position="561"/>
    </location>
</feature>
<dbReference type="GO" id="GO:0022857">
    <property type="term" value="F:transmembrane transporter activity"/>
    <property type="evidence" value="ECO:0007669"/>
    <property type="project" value="InterPro"/>
</dbReference>
<organism evidence="9 10">
    <name type="scientific">Desmophyllum pertusum</name>
    <dbReference type="NCBI Taxonomy" id="174260"/>
    <lineage>
        <taxon>Eukaryota</taxon>
        <taxon>Metazoa</taxon>
        <taxon>Cnidaria</taxon>
        <taxon>Anthozoa</taxon>
        <taxon>Hexacorallia</taxon>
        <taxon>Scleractinia</taxon>
        <taxon>Caryophylliina</taxon>
        <taxon>Caryophylliidae</taxon>
        <taxon>Desmophyllum</taxon>
    </lineage>
</organism>
<evidence type="ECO:0000256" key="4">
    <source>
        <dbReference type="ARBA" id="ARBA00022856"/>
    </source>
</evidence>
<feature type="transmembrane region" description="Helical" evidence="8">
    <location>
        <begin position="209"/>
        <end position="229"/>
    </location>
</feature>
<dbReference type="Pfam" id="PF00854">
    <property type="entry name" value="PTR2"/>
    <property type="match status" value="1"/>
</dbReference>
<sequence>MASSSRRDDDKLSLIHHDSKERQPGDARFPGSKRTRYLVVLCILFVELCERLTFYGVTANLVFYCKDVLKLASPLPSTIALAFQGTCFFTPLIGGWLADTMIGRYNTIYGCSLLYIVGTVLLTATTYNYPAAYALSMSSKKGLLAVSLILIAIATGGIKANVAPMGADQVKNEGKETVQKFFDWFYWFIQVGSLFAFTAVVYVQQEVSFFYGYMITAVSMASATILLLIGRNHYILHQPQGSYLADTLRIIGQGLRDKLCCKKNPLLTHWLDGAKDALGGKFPEEMVEGVKSVVRLLPIFLTFIFYWTIFGQGLTTYLLQGSYMNLKITDKLSFPAASLTLFEILSLLILIPFIDRVVYPGFRRLGFNFTPLRRIGVGMLFATGSVVMAGIIEVERKHNHGTIKQDVFNTTVNASTMSVFYQVPQYILQGTSEALVSVTGLEFAYSQSPANLRGVVMGLCLAMIGFGYYVAGLLASIVKHASKSKWYPDDLNKGSLENYMFLLAGLMLVNAAVFLYLAVKYRYADHADVIPANHDHIKSERSHNTGELNSSLVSNSDNEEP</sequence>
<comment type="caution">
    <text evidence="9">The sequence shown here is derived from an EMBL/GenBank/DDBJ whole genome shotgun (WGS) entry which is preliminary data.</text>
</comment>
<feature type="transmembrane region" description="Helical" evidence="8">
    <location>
        <begin position="455"/>
        <end position="478"/>
    </location>
</feature>
<keyword evidence="4" id="KW-0653">Protein transport</keyword>